<evidence type="ECO:0000259" key="16">
    <source>
        <dbReference type="PROSITE" id="PS50113"/>
    </source>
</evidence>
<evidence type="ECO:0000256" key="8">
    <source>
        <dbReference type="ARBA" id="ARBA00023136"/>
    </source>
</evidence>
<keyword evidence="19" id="KW-1185">Reference proteome</keyword>
<dbReference type="InterPro" id="IPR003660">
    <property type="entry name" value="HAMP_dom"/>
</dbReference>
<accession>A0A4Z0BFW7</accession>
<proteinExistence type="predicted"/>
<evidence type="ECO:0000256" key="9">
    <source>
        <dbReference type="PROSITE-ProRule" id="PRU00169"/>
    </source>
</evidence>
<dbReference type="CDD" id="cd00082">
    <property type="entry name" value="HisKA"/>
    <property type="match status" value="1"/>
</dbReference>
<sequence length="962" mass="103000">MWNSVVHRRPAASSGGWPCRRSGRFDPPGLRSRAARRAPADRRRPAGAGPRPGIGGRPGPGRGPDARERGQGRLPLSLHRFRRLARGRPRSRSATGDRRARRRVRGGRPGTHGAGAQSAGSAGGGVARAVRRAGPRRARALRGPAQPGAAARDAGGAAARAAPGGDRPGRGASAGRRAELRAGRRAPALHRVSPRGGGEVAAPGRAPAERGQGGRGADTMKSLRRKLDRILAGSTLLALAVAGLALLAFAHERELRSLRQSVHTEADMVALASAPALSFGDRRDAQASLAALQADPRVTVAALYDDKDQLFATFAPRGAQVPAVAADQDGMEVDARQVVLWRAVMADRERVGTLYLQVQHGLVGSALEFLLALALVMAASLAAALLLSRRLHLQAMAPLRSVTAVARDILRGHPRRLPRTDAGDDEAQALADGFNAMLDDLEQRAQKLQAANAALRASEARYQLVMRGTSAGLWDWDLRAGTAFYAPRFKGLLGYADDELKNAPTLVDDLLHPDDRPALRQALREHLSSGLPFQSECRLRHRDGQWRWFLVTGMSERDENGRAFRMAGSIVDVSARKQAEQVLQDANRAKDEFLATLAHELRNPLAPIRSGLDILKKDRDNGPASQRARDTMERQLMHLIRLVDDLLDISRITNGKIRLDMTRLQLSRVIETAVELSRPAIAARGHALLVDVPPQDIELTGDATRLAQALGNLLNNAAKYTPAAGRIELSVRQEGLEAVVAVRDTGVGIPPEMLESVFSLFTQVDRQMERAQGGLGIGLYLVRSLVELHQGTVTASSAGPGQGSTFTVRLPCLAAPSAAEDVPVRVDAGWKAGASRVLVVDDNVDAAETLVTVLDMLGHEARSAHAGEEALALAASFQPELVLLDIGLPGMDGYEVARRLRADARLGRVLLVALTGWGSQEDRKRARDAGFDHHLTKPVDVAAVEALLAQLPARPGLAPAQD</sequence>
<dbReference type="Proteomes" id="UP000297564">
    <property type="component" value="Unassembled WGS sequence"/>
</dbReference>
<dbReference type="Gene3D" id="3.40.50.2300">
    <property type="match status" value="1"/>
</dbReference>
<keyword evidence="8 12" id="KW-0472">Membrane</keyword>
<evidence type="ECO:0000259" key="17">
    <source>
        <dbReference type="PROSITE" id="PS50885"/>
    </source>
</evidence>
<dbReference type="CDD" id="cd06225">
    <property type="entry name" value="HAMP"/>
    <property type="match status" value="1"/>
</dbReference>
<protein>
    <recommendedName>
        <fullName evidence="3">histidine kinase</fullName>
        <ecNumber evidence="3">2.7.13.3</ecNumber>
    </recommendedName>
</protein>
<keyword evidence="4 9" id="KW-0597">Phosphoprotein</keyword>
<dbReference type="Pfam" id="PF00072">
    <property type="entry name" value="Response_reg"/>
    <property type="match status" value="1"/>
</dbReference>
<dbReference type="InterPro" id="IPR036890">
    <property type="entry name" value="HATPase_C_sf"/>
</dbReference>
<dbReference type="FunFam" id="3.30.565.10:FF:000006">
    <property type="entry name" value="Sensor histidine kinase WalK"/>
    <property type="match status" value="1"/>
</dbReference>
<keyword evidence="12" id="KW-0812">Transmembrane</keyword>
<evidence type="ECO:0000259" key="14">
    <source>
        <dbReference type="PROSITE" id="PS50110"/>
    </source>
</evidence>
<dbReference type="SUPFAM" id="SSF47384">
    <property type="entry name" value="Homodimeric domain of signal transducing histidine kinase"/>
    <property type="match status" value="1"/>
</dbReference>
<comment type="subcellular location">
    <subcellularLocation>
        <location evidence="2">Cell inner membrane</location>
        <topology evidence="2">Multi-pass membrane protein</topology>
    </subcellularLocation>
</comment>
<feature type="coiled-coil region" evidence="10">
    <location>
        <begin position="431"/>
        <end position="461"/>
    </location>
</feature>
<feature type="compositionally biased region" description="Basic residues" evidence="11">
    <location>
        <begin position="79"/>
        <end position="91"/>
    </location>
</feature>
<comment type="caution">
    <text evidence="18">The sequence shown here is derived from an EMBL/GenBank/DDBJ whole genome shotgun (WGS) entry which is preliminary data.</text>
</comment>
<dbReference type="InterPro" id="IPR004358">
    <property type="entry name" value="Sig_transdc_His_kin-like_C"/>
</dbReference>
<reference evidence="18 19" key="1">
    <citation type="submission" date="2019-03" db="EMBL/GenBank/DDBJ databases">
        <title>Ramlibacter rhizophilus CCTCC AB2015357, whole genome shotgun sequence.</title>
        <authorList>
            <person name="Zhang X."/>
            <person name="Feng G."/>
            <person name="Zhu H."/>
        </authorList>
    </citation>
    <scope>NUCLEOTIDE SEQUENCE [LARGE SCALE GENOMIC DNA]</scope>
    <source>
        <strain evidence="18 19">CCTCC AB2015357</strain>
    </source>
</reference>
<comment type="catalytic activity">
    <reaction evidence="1">
        <text>ATP + protein L-histidine = ADP + protein N-phospho-L-histidine.</text>
        <dbReference type="EC" id="2.7.13.3"/>
    </reaction>
</comment>
<dbReference type="InterPro" id="IPR001789">
    <property type="entry name" value="Sig_transdc_resp-reg_receiver"/>
</dbReference>
<dbReference type="Pfam" id="PF00512">
    <property type="entry name" value="HisKA"/>
    <property type="match status" value="1"/>
</dbReference>
<dbReference type="FunFam" id="1.10.287.130:FF:000001">
    <property type="entry name" value="Two-component sensor histidine kinase"/>
    <property type="match status" value="1"/>
</dbReference>
<keyword evidence="6" id="KW-0418">Kinase</keyword>
<evidence type="ECO:0000256" key="7">
    <source>
        <dbReference type="ARBA" id="ARBA00023012"/>
    </source>
</evidence>
<dbReference type="PROSITE" id="PS50113">
    <property type="entry name" value="PAC"/>
    <property type="match status" value="1"/>
</dbReference>
<dbReference type="SMART" id="SM00388">
    <property type="entry name" value="HisKA"/>
    <property type="match status" value="1"/>
</dbReference>
<keyword evidence="5" id="KW-0808">Transferase</keyword>
<feature type="compositionally biased region" description="Low complexity" evidence="11">
    <location>
        <begin position="141"/>
        <end position="175"/>
    </location>
</feature>
<evidence type="ECO:0000256" key="11">
    <source>
        <dbReference type="SAM" id="MobiDB-lite"/>
    </source>
</evidence>
<dbReference type="SUPFAM" id="SSF52172">
    <property type="entry name" value="CheY-like"/>
    <property type="match status" value="1"/>
</dbReference>
<dbReference type="SMART" id="SM00086">
    <property type="entry name" value="PAC"/>
    <property type="match status" value="1"/>
</dbReference>
<keyword evidence="10" id="KW-0175">Coiled coil</keyword>
<dbReference type="Gene3D" id="6.10.340.10">
    <property type="match status" value="1"/>
</dbReference>
<dbReference type="InterPro" id="IPR013655">
    <property type="entry name" value="PAS_fold_3"/>
</dbReference>
<evidence type="ECO:0000256" key="1">
    <source>
        <dbReference type="ARBA" id="ARBA00000085"/>
    </source>
</evidence>
<dbReference type="InterPro" id="IPR005467">
    <property type="entry name" value="His_kinase_dom"/>
</dbReference>
<dbReference type="SMART" id="SM00304">
    <property type="entry name" value="HAMP"/>
    <property type="match status" value="1"/>
</dbReference>
<evidence type="ECO:0000259" key="13">
    <source>
        <dbReference type="PROSITE" id="PS50109"/>
    </source>
</evidence>
<dbReference type="Pfam" id="PF17152">
    <property type="entry name" value="CHASE8"/>
    <property type="match status" value="1"/>
</dbReference>
<dbReference type="SMART" id="SM00448">
    <property type="entry name" value="REC"/>
    <property type="match status" value="1"/>
</dbReference>
<dbReference type="InterPro" id="IPR001610">
    <property type="entry name" value="PAC"/>
</dbReference>
<evidence type="ECO:0000256" key="12">
    <source>
        <dbReference type="SAM" id="Phobius"/>
    </source>
</evidence>
<dbReference type="PROSITE" id="PS50110">
    <property type="entry name" value="RESPONSE_REGULATORY"/>
    <property type="match status" value="1"/>
</dbReference>
<feature type="region of interest" description="Disordered" evidence="11">
    <location>
        <begin position="1"/>
        <end position="219"/>
    </location>
</feature>
<dbReference type="SMART" id="SM00091">
    <property type="entry name" value="PAS"/>
    <property type="match status" value="1"/>
</dbReference>
<dbReference type="AlphaFoldDB" id="A0A4Z0BFW7"/>
<dbReference type="Gene3D" id="1.10.287.130">
    <property type="match status" value="1"/>
</dbReference>
<dbReference type="InterPro" id="IPR011006">
    <property type="entry name" value="CheY-like_superfamily"/>
</dbReference>
<name>A0A4Z0BFW7_9BURK</name>
<dbReference type="Pfam" id="PF08447">
    <property type="entry name" value="PAS_3"/>
    <property type="match status" value="1"/>
</dbReference>
<dbReference type="InterPro" id="IPR033417">
    <property type="entry name" value="CHASE8"/>
</dbReference>
<evidence type="ECO:0000256" key="6">
    <source>
        <dbReference type="ARBA" id="ARBA00022777"/>
    </source>
</evidence>
<dbReference type="Pfam" id="PF02518">
    <property type="entry name" value="HATPase_c"/>
    <property type="match status" value="1"/>
</dbReference>
<evidence type="ECO:0000313" key="19">
    <source>
        <dbReference type="Proteomes" id="UP000297564"/>
    </source>
</evidence>
<feature type="compositionally biased region" description="Gly residues" evidence="11">
    <location>
        <begin position="50"/>
        <end position="62"/>
    </location>
</feature>
<dbReference type="EMBL" id="SMLL01000008">
    <property type="protein sequence ID" value="TFY96768.1"/>
    <property type="molecule type" value="Genomic_DNA"/>
</dbReference>
<dbReference type="InterPro" id="IPR000700">
    <property type="entry name" value="PAS-assoc_C"/>
</dbReference>
<feature type="compositionally biased region" description="Basic residues" evidence="11">
    <location>
        <begin position="129"/>
        <end position="140"/>
    </location>
</feature>
<feature type="domain" description="HAMP" evidence="17">
    <location>
        <begin position="393"/>
        <end position="446"/>
    </location>
</feature>
<feature type="domain" description="PAS" evidence="15">
    <location>
        <begin position="458"/>
        <end position="530"/>
    </location>
</feature>
<dbReference type="SUPFAM" id="SSF55874">
    <property type="entry name" value="ATPase domain of HSP90 chaperone/DNA topoisomerase II/histidine kinase"/>
    <property type="match status" value="1"/>
</dbReference>
<dbReference type="CDD" id="cd17580">
    <property type="entry name" value="REC_2_DhkD-like"/>
    <property type="match status" value="1"/>
</dbReference>
<evidence type="ECO:0000256" key="4">
    <source>
        <dbReference type="ARBA" id="ARBA00022553"/>
    </source>
</evidence>
<dbReference type="EC" id="2.7.13.3" evidence="3"/>
<dbReference type="SMART" id="SM00387">
    <property type="entry name" value="HATPase_c"/>
    <property type="match status" value="1"/>
</dbReference>
<keyword evidence="12" id="KW-1133">Transmembrane helix</keyword>
<dbReference type="GO" id="GO:0005886">
    <property type="term" value="C:plasma membrane"/>
    <property type="evidence" value="ECO:0007669"/>
    <property type="project" value="UniProtKB-SubCell"/>
</dbReference>
<dbReference type="PROSITE" id="PS50885">
    <property type="entry name" value="HAMP"/>
    <property type="match status" value="1"/>
</dbReference>
<evidence type="ECO:0000256" key="10">
    <source>
        <dbReference type="SAM" id="Coils"/>
    </source>
</evidence>
<evidence type="ECO:0000256" key="5">
    <source>
        <dbReference type="ARBA" id="ARBA00022679"/>
    </source>
</evidence>
<feature type="compositionally biased region" description="Basic residues" evidence="11">
    <location>
        <begin position="1"/>
        <end position="10"/>
    </location>
</feature>
<evidence type="ECO:0000259" key="15">
    <source>
        <dbReference type="PROSITE" id="PS50112"/>
    </source>
</evidence>
<dbReference type="CDD" id="cd00075">
    <property type="entry name" value="HATPase"/>
    <property type="match status" value="1"/>
</dbReference>
<feature type="transmembrane region" description="Helical" evidence="12">
    <location>
        <begin position="369"/>
        <end position="387"/>
    </location>
</feature>
<dbReference type="OrthoDB" id="9810730at2"/>
<feature type="domain" description="Response regulatory" evidence="14">
    <location>
        <begin position="836"/>
        <end position="952"/>
    </location>
</feature>
<feature type="domain" description="PAC" evidence="16">
    <location>
        <begin position="533"/>
        <end position="585"/>
    </location>
</feature>
<dbReference type="PANTHER" id="PTHR43547:SF2">
    <property type="entry name" value="HYBRID SIGNAL TRANSDUCTION HISTIDINE KINASE C"/>
    <property type="match status" value="1"/>
</dbReference>
<dbReference type="PROSITE" id="PS50109">
    <property type="entry name" value="HIS_KIN"/>
    <property type="match status" value="1"/>
</dbReference>
<dbReference type="NCBIfam" id="TIGR00229">
    <property type="entry name" value="sensory_box"/>
    <property type="match status" value="1"/>
</dbReference>
<feature type="transmembrane region" description="Helical" evidence="12">
    <location>
        <begin position="230"/>
        <end position="250"/>
    </location>
</feature>
<dbReference type="CDD" id="cd00130">
    <property type="entry name" value="PAS"/>
    <property type="match status" value="1"/>
</dbReference>
<keyword evidence="7" id="KW-0902">Two-component regulatory system</keyword>
<dbReference type="InterPro" id="IPR003661">
    <property type="entry name" value="HisK_dim/P_dom"/>
</dbReference>
<evidence type="ECO:0000256" key="2">
    <source>
        <dbReference type="ARBA" id="ARBA00004429"/>
    </source>
</evidence>
<dbReference type="GO" id="GO:0000155">
    <property type="term" value="F:phosphorelay sensor kinase activity"/>
    <property type="evidence" value="ECO:0007669"/>
    <property type="project" value="InterPro"/>
</dbReference>
<dbReference type="SUPFAM" id="SSF55785">
    <property type="entry name" value="PYP-like sensor domain (PAS domain)"/>
    <property type="match status" value="1"/>
</dbReference>
<evidence type="ECO:0000313" key="18">
    <source>
        <dbReference type="EMBL" id="TFY96768.1"/>
    </source>
</evidence>
<gene>
    <name evidence="18" type="ORF">EZ242_18970</name>
</gene>
<organism evidence="18 19">
    <name type="scientific">Ramlibacter rhizophilus</name>
    <dbReference type="NCBI Taxonomy" id="1781167"/>
    <lineage>
        <taxon>Bacteria</taxon>
        <taxon>Pseudomonadati</taxon>
        <taxon>Pseudomonadota</taxon>
        <taxon>Betaproteobacteria</taxon>
        <taxon>Burkholderiales</taxon>
        <taxon>Comamonadaceae</taxon>
        <taxon>Ramlibacter</taxon>
    </lineage>
</organism>
<dbReference type="InterPro" id="IPR000014">
    <property type="entry name" value="PAS"/>
</dbReference>
<feature type="domain" description="Histidine kinase" evidence="13">
    <location>
        <begin position="596"/>
        <end position="814"/>
    </location>
</feature>
<dbReference type="Gene3D" id="3.30.565.10">
    <property type="entry name" value="Histidine kinase-like ATPase, C-terminal domain"/>
    <property type="match status" value="1"/>
</dbReference>
<dbReference type="PROSITE" id="PS50112">
    <property type="entry name" value="PAS"/>
    <property type="match status" value="1"/>
</dbReference>
<dbReference type="Gene3D" id="3.30.450.20">
    <property type="entry name" value="PAS domain"/>
    <property type="match status" value="1"/>
</dbReference>
<dbReference type="PRINTS" id="PR00344">
    <property type="entry name" value="BCTRLSENSOR"/>
</dbReference>
<dbReference type="PANTHER" id="PTHR43547">
    <property type="entry name" value="TWO-COMPONENT HISTIDINE KINASE"/>
    <property type="match status" value="1"/>
</dbReference>
<dbReference type="InterPro" id="IPR036097">
    <property type="entry name" value="HisK_dim/P_sf"/>
</dbReference>
<feature type="modified residue" description="4-aspartylphosphate" evidence="9">
    <location>
        <position position="885"/>
    </location>
</feature>
<evidence type="ECO:0000256" key="3">
    <source>
        <dbReference type="ARBA" id="ARBA00012438"/>
    </source>
</evidence>
<dbReference type="InterPro" id="IPR003594">
    <property type="entry name" value="HATPase_dom"/>
</dbReference>
<dbReference type="InterPro" id="IPR035965">
    <property type="entry name" value="PAS-like_dom_sf"/>
</dbReference>